<dbReference type="InterPro" id="IPR007421">
    <property type="entry name" value="Schlafen_AlbA_2_dom"/>
</dbReference>
<dbReference type="SUPFAM" id="SSF46785">
    <property type="entry name" value="Winged helix' DNA-binding domain"/>
    <property type="match status" value="1"/>
</dbReference>
<dbReference type="RefSeq" id="WP_158381837.1">
    <property type="nucleotide sequence ID" value="NZ_VMTX01000013.1"/>
</dbReference>
<evidence type="ECO:0000259" key="1">
    <source>
        <dbReference type="Pfam" id="PF04326"/>
    </source>
</evidence>
<dbReference type="InterPro" id="IPR000835">
    <property type="entry name" value="HTH_MarR-typ"/>
</dbReference>
<accession>A0A558ILH3</accession>
<dbReference type="PANTHER" id="PTHR30595:SF6">
    <property type="entry name" value="SCHLAFEN ALBA-2 DOMAIN-CONTAINING PROTEIN"/>
    <property type="match status" value="1"/>
</dbReference>
<dbReference type="Gene3D" id="3.30.565.60">
    <property type="match status" value="1"/>
</dbReference>
<protein>
    <recommendedName>
        <fullName evidence="5">AAA family ATPase</fullName>
    </recommendedName>
</protein>
<reference evidence="3 4" key="1">
    <citation type="submission" date="2019-07" db="EMBL/GenBank/DDBJ databases">
        <title>Draft genome of C. aurimucosum strain 15-4290.</title>
        <authorList>
            <person name="Pacheco L.G.C."/>
            <person name="Aguiar E.R.G.R."/>
            <person name="Navas J."/>
            <person name="Santos C.S."/>
            <person name="Rocha D.J.P.G."/>
        </authorList>
    </citation>
    <scope>NUCLEOTIDE SEQUENCE [LARGE SCALE GENOMIC DNA]</scope>
    <source>
        <strain evidence="3 4">15-4290</strain>
    </source>
</reference>
<dbReference type="Pfam" id="PF13749">
    <property type="entry name" value="HATPase_c_4"/>
    <property type="match status" value="1"/>
</dbReference>
<dbReference type="PANTHER" id="PTHR30595">
    <property type="entry name" value="GLPR-RELATED TRANSCRIPTIONAL REPRESSOR"/>
    <property type="match status" value="1"/>
</dbReference>
<dbReference type="InterPro" id="IPR036388">
    <property type="entry name" value="WH-like_DNA-bd_sf"/>
</dbReference>
<dbReference type="Pfam" id="PF13463">
    <property type="entry name" value="HTH_27"/>
    <property type="match status" value="1"/>
</dbReference>
<feature type="domain" description="Schlafen AlbA-2" evidence="1">
    <location>
        <begin position="22"/>
        <end position="135"/>
    </location>
</feature>
<evidence type="ECO:0000313" key="4">
    <source>
        <dbReference type="Proteomes" id="UP000320648"/>
    </source>
</evidence>
<dbReference type="InterPro" id="IPR036390">
    <property type="entry name" value="WH_DNA-bd_sf"/>
</dbReference>
<dbReference type="InterPro" id="IPR038475">
    <property type="entry name" value="RecG_C_sf"/>
</dbReference>
<dbReference type="Gene3D" id="1.10.10.10">
    <property type="entry name" value="Winged helix-like DNA-binding domain superfamily/Winged helix DNA-binding domain"/>
    <property type="match status" value="1"/>
</dbReference>
<organism evidence="3 4">
    <name type="scientific">Corynebacterium aurimucosum</name>
    <dbReference type="NCBI Taxonomy" id="169292"/>
    <lineage>
        <taxon>Bacteria</taxon>
        <taxon>Bacillati</taxon>
        <taxon>Actinomycetota</taxon>
        <taxon>Actinomycetes</taxon>
        <taxon>Mycobacteriales</taxon>
        <taxon>Corynebacteriaceae</taxon>
        <taxon>Corynebacterium</taxon>
    </lineage>
</organism>
<comment type="caution">
    <text evidence="3">The sequence shown here is derived from an EMBL/GenBank/DDBJ whole genome shotgun (WGS) entry which is preliminary data.</text>
</comment>
<evidence type="ECO:0000313" key="3">
    <source>
        <dbReference type="EMBL" id="TVU82245.1"/>
    </source>
</evidence>
<sequence>MMWTVEQLEDYLEHCRLLQSDTTTVEVKSGRGGMPQSLGATLCAFANMPRGGTVIIGVAEPGFAVHGVDDPGAIESALADQARTLVEPAPYIETQTLHIEGRAVVLGHIEGVLPHQRPALYRGRPYLRMADGDYVMSANDLRMIEVDKLHAREAIAYDSAPVPGSSLEVCDDSALKEAVAELRNATARLRGASDAELLELFRVVDAQGQLSVAGLYALGRFPQGFFPDLHISAAVQYPAGEEGPRTRNLEEFYGPVPDLVDAAVAWVRRNIDTDLVYGTDGHLREVPELPLEAVREVIANAVVHRDLGPESLGAGKFVTIRLTRQALIVTSPGGLRGISVEELKGRVLSPVAVNPRLYALSTKLRLEDGERVIEGQGGGMKVVFSSLRKAGLRPPTLIDTGVRFTVILWRAGRGDDEHAPATRSASASFQPALAPAQTAKEGSVVEDGLVAKLGGNPALVLAALRRNGELSLVDIVNSTQLTRGQVRYALGKLIESGHVTMRGKHGDRATRYAAKE</sequence>
<feature type="domain" description="HTH marR-type" evidence="2">
    <location>
        <begin position="454"/>
        <end position="514"/>
    </location>
</feature>
<gene>
    <name evidence="3" type="ORF">FQN05_09635</name>
</gene>
<name>A0A558ILH3_9CORY</name>
<dbReference type="InterPro" id="IPR038461">
    <property type="entry name" value="Schlafen_AlbA_2_dom_sf"/>
</dbReference>
<dbReference type="EMBL" id="VMTX01000013">
    <property type="protein sequence ID" value="TVU82245.1"/>
    <property type="molecule type" value="Genomic_DNA"/>
</dbReference>
<dbReference type="GO" id="GO:0003700">
    <property type="term" value="F:DNA-binding transcription factor activity"/>
    <property type="evidence" value="ECO:0007669"/>
    <property type="project" value="InterPro"/>
</dbReference>
<dbReference type="Pfam" id="PF04326">
    <property type="entry name" value="SLFN_AlbA_2"/>
    <property type="match status" value="1"/>
</dbReference>
<dbReference type="Proteomes" id="UP000320648">
    <property type="component" value="Unassembled WGS sequence"/>
</dbReference>
<evidence type="ECO:0008006" key="5">
    <source>
        <dbReference type="Google" id="ProtNLM"/>
    </source>
</evidence>
<evidence type="ECO:0000259" key="2">
    <source>
        <dbReference type="Pfam" id="PF13463"/>
    </source>
</evidence>
<dbReference type="Gene3D" id="3.30.950.30">
    <property type="entry name" value="Schlafen, AAA domain"/>
    <property type="match status" value="1"/>
</dbReference>
<proteinExistence type="predicted"/>
<dbReference type="AlphaFoldDB" id="A0A558ILH3"/>